<dbReference type="InterPro" id="IPR014435">
    <property type="entry name" value="BpsA"/>
</dbReference>
<dbReference type="PIRSF" id="PIRSF005895">
    <property type="entry name" value="UCP005895_mtase"/>
    <property type="match status" value="1"/>
</dbReference>
<dbReference type="GO" id="GO:0006596">
    <property type="term" value="P:polyamine biosynthetic process"/>
    <property type="evidence" value="ECO:0007669"/>
    <property type="project" value="UniProtKB-UniRule"/>
</dbReference>
<dbReference type="SUPFAM" id="SSF53335">
    <property type="entry name" value="S-adenosyl-L-methionine-dependent methyltransferases"/>
    <property type="match status" value="1"/>
</dbReference>
<dbReference type="GO" id="GO:0005737">
    <property type="term" value="C:cytoplasm"/>
    <property type="evidence" value="ECO:0007669"/>
    <property type="project" value="UniProtKB-SubCell"/>
</dbReference>
<dbReference type="Gene3D" id="3.40.50.150">
    <property type="entry name" value="Vaccinia Virus protein VP39"/>
    <property type="match status" value="1"/>
</dbReference>
<dbReference type="HAMAP" id="MF_01947">
    <property type="entry name" value="Aminopropyltransf_BpsA"/>
    <property type="match status" value="1"/>
</dbReference>
<dbReference type="PANTHER" id="PTHR23290:SF0">
    <property type="entry name" value="RRNA N6-ADENOSINE-METHYLTRANSFERASE METTL5"/>
    <property type="match status" value="1"/>
</dbReference>
<keyword evidence="1 3" id="KW-0808">Transferase</keyword>
<dbReference type="KEGG" id="mesg:MLAUSG7_0027"/>
<dbReference type="Gene3D" id="1.10.10.10">
    <property type="entry name" value="Winged helix-like DNA-binding domain superfamily/Winged helix DNA-binding domain"/>
    <property type="match status" value="1"/>
</dbReference>
<reference evidence="3 4" key="1">
    <citation type="submission" date="2020-04" db="EMBL/GenBank/DDBJ databases">
        <authorList>
            <consortium name="Genoscope - CEA"/>
            <person name="William W."/>
        </authorList>
    </citation>
    <scope>NUCLEOTIDE SEQUENCE [LARGE SCALE GENOMIC DNA]</scope>
    <source>
        <strain evidence="3 4">SG7</strain>
    </source>
</reference>
<dbReference type="AlphaFoldDB" id="A0A8D6PSG3"/>
<evidence type="ECO:0000313" key="4">
    <source>
        <dbReference type="Proteomes" id="UP000679213"/>
    </source>
</evidence>
<protein>
    <recommendedName>
        <fullName evidence="1">N(4)-bis(aminopropyl)spermidine synthase</fullName>
        <ecNumber evidence="1">2.5.1.128</ecNumber>
    </recommendedName>
    <alternativeName>
        <fullName evidence="1">Branched-chain polyamine synthase A</fullName>
    </alternativeName>
</protein>
<dbReference type="EMBL" id="LR792632">
    <property type="protein sequence ID" value="CAB3287103.1"/>
    <property type="molecule type" value="Genomic_DNA"/>
</dbReference>
<comment type="function">
    <text evidence="1">Involved in the biosynthesis of branched-chain polyamines, which support the growth of thermophiles under high-temperature conditions. Catalyzes the sequential condensation of spermidine with the aminopropyl groups of decarboxylated S-adenosylmethionines to produce N(4)-bis(aminopropyl)spermidine via N(4)-aminopropylspermidine.</text>
</comment>
<evidence type="ECO:0000259" key="2">
    <source>
        <dbReference type="Pfam" id="PF01861"/>
    </source>
</evidence>
<gene>
    <name evidence="1 3" type="primary">bpsA</name>
    <name evidence="3" type="ORF">MLAUSG7_0027</name>
</gene>
<comment type="catalytic activity">
    <reaction evidence="1">
        <text>2 S-adenosyl 3-(methylsulfanyl)propylamine + spermidine = N(4)-bis(aminopropyl)spermidine + 2 S-methyl-5'-thioadenosine + 2 H(+)</text>
        <dbReference type="Rhea" id="RHEA:44132"/>
        <dbReference type="ChEBI" id="CHEBI:15378"/>
        <dbReference type="ChEBI" id="CHEBI:17509"/>
        <dbReference type="ChEBI" id="CHEBI:57443"/>
        <dbReference type="ChEBI" id="CHEBI:57834"/>
        <dbReference type="ChEBI" id="CHEBI:82771"/>
        <dbReference type="EC" id="2.5.1.128"/>
    </reaction>
</comment>
<feature type="domain" description="N(4)-bis(aminopropyl)spermidine synthase C-terminal" evidence="2">
    <location>
        <begin position="112"/>
        <end position="356"/>
    </location>
</feature>
<keyword evidence="1" id="KW-0620">Polyamine biosynthesis</keyword>
<dbReference type="InterPro" id="IPR036388">
    <property type="entry name" value="WH-like_DNA-bd_sf"/>
</dbReference>
<comment type="pathway">
    <text evidence="1">Amine and polyamine biosynthesis.</text>
</comment>
<organism evidence="3 4">
    <name type="scientific">Methanocaldococcus lauensis</name>
    <dbReference type="NCBI Taxonomy" id="2546128"/>
    <lineage>
        <taxon>Archaea</taxon>
        <taxon>Methanobacteriati</taxon>
        <taxon>Methanobacteriota</taxon>
        <taxon>Methanomada group</taxon>
        <taxon>Methanococci</taxon>
        <taxon>Methanococcales</taxon>
        <taxon>Methanocaldococcaceae</taxon>
        <taxon>Methanocaldococcus</taxon>
    </lineage>
</organism>
<comment type="subcellular location">
    <subcellularLocation>
        <location evidence="1">Cytoplasm</location>
    </subcellularLocation>
</comment>
<evidence type="ECO:0000313" key="3">
    <source>
        <dbReference type="EMBL" id="CAB3287103.1"/>
    </source>
</evidence>
<dbReference type="EC" id="2.5.1.128" evidence="1"/>
<dbReference type="CDD" id="cd02440">
    <property type="entry name" value="AdoMet_MTases"/>
    <property type="match status" value="1"/>
</dbReference>
<accession>A0A8D6PSG3</accession>
<dbReference type="GO" id="GO:0016765">
    <property type="term" value="F:transferase activity, transferring alkyl or aryl (other than methyl) groups"/>
    <property type="evidence" value="ECO:0007669"/>
    <property type="project" value="UniProtKB-UniRule"/>
</dbReference>
<keyword evidence="1" id="KW-0963">Cytoplasm</keyword>
<evidence type="ECO:0000256" key="1">
    <source>
        <dbReference type="HAMAP-Rule" id="MF_01947"/>
    </source>
</evidence>
<keyword evidence="4" id="KW-1185">Reference proteome</keyword>
<comment type="similarity">
    <text evidence="1">Belongs to the branched-chain polyamine synthase family.</text>
</comment>
<proteinExistence type="inferred from homology"/>
<dbReference type="Proteomes" id="UP000679213">
    <property type="component" value="Chromosome I"/>
</dbReference>
<name>A0A8D6PSG3_9EURY</name>
<dbReference type="Pfam" id="PF01861">
    <property type="entry name" value="BpsA_C"/>
    <property type="match status" value="1"/>
</dbReference>
<dbReference type="InterPro" id="IPR029063">
    <property type="entry name" value="SAM-dependent_MTases_sf"/>
</dbReference>
<dbReference type="InterPro" id="IPR002723">
    <property type="entry name" value="BpsA_C"/>
</dbReference>
<dbReference type="PANTHER" id="PTHR23290">
    <property type="entry name" value="RRNA N6-ADENOSINE-METHYLTRANSFERASE METTL5"/>
    <property type="match status" value="1"/>
</dbReference>
<dbReference type="InterPro" id="IPR051720">
    <property type="entry name" value="rRNA_MeTrfase/Polyamine_Synth"/>
</dbReference>
<sequence length="357" mass="41556">MVMRGEIMDRILEKVKERSEIPVYDKSIENVLSAILTSEDFWKIVDLSEEPLPLVADIIRVLEEEGLLKIEDSIKLTEKGYEFVKEYGISKKMDDICECCEGRGVSLKNYKDLLEKFKEIVKNRPMPKHEYDQGFVTPECTVSRIALMNSRGDLFNKNVLVLGDDDLTSIALMLSNLPRKIVVVDIDERLINFIKEVAEQLNYKNIEVITLDLRKPLPEKYSRAFDTFITDPPETVYAIKTFIGRGISALKGERRAGYFGITRRESSLDKWREIQRTLINEFNVVITDIIRNFNHYVNWGYDEETRAWKLAPIKKKPKDIWYKSYMFRIETLKDSKGFEEEVDIGDELYNDAESSTT</sequence>